<accession>A0A0S0N5J7</accession>
<evidence type="ECO:0000313" key="1">
    <source>
        <dbReference type="EMBL" id="ALH23780.1"/>
    </source>
</evidence>
<dbReference type="Pfam" id="PF13479">
    <property type="entry name" value="AAA_24"/>
    <property type="match status" value="1"/>
</dbReference>
<organism evidence="1 2">
    <name type="scientific">Pseudomonas phage PaMx25</name>
    <dbReference type="NCBI Taxonomy" id="1175654"/>
    <lineage>
        <taxon>Viruses</taxon>
        <taxon>Duplodnaviria</taxon>
        <taxon>Heunggongvirae</taxon>
        <taxon>Uroviricota</taxon>
        <taxon>Caudoviricetes</taxon>
        <taxon>Queuovirinae</taxon>
        <taxon>Nipunavirus</taxon>
        <taxon>Nipunavirus PaMx25</taxon>
    </lineage>
</organism>
<dbReference type="GeneID" id="40079482"/>
<evidence type="ECO:0000313" key="2">
    <source>
        <dbReference type="Proteomes" id="UP000006182"/>
    </source>
</evidence>
<keyword evidence="2" id="KW-1185">Reference proteome</keyword>
<reference evidence="1 2" key="1">
    <citation type="journal article" date="2012" name="Appl. Environ. Microbiol.">
        <title>High Diversity and Novel Species of Pseudomonas aeruginosa Bacteriophages.</title>
        <authorList>
            <person name="Sepulveda-Robles O."/>
            <person name="Kameyama L."/>
            <person name="Guarneros G."/>
        </authorList>
    </citation>
    <scope>NUCLEOTIDE SEQUENCE [LARGE SCALE GENOMIC DNA]</scope>
</reference>
<dbReference type="RefSeq" id="YP_009603600.1">
    <property type="nucleotide sequence ID" value="NC_041953.1"/>
</dbReference>
<name>A0A0S0N5J7_9CAUD</name>
<proteinExistence type="predicted"/>
<sequence>MALQFTTAEQASQLSGVKALVYGGAGMGKTVLSATLPAPVLISAESGVLSLRKANLERLFGVGNPNICYNMPIITVTNVQDLTDAYEWCARSAEAKQFASVGLDSISEIAEVVLNNAKRQVKDPRQAYGELIEKMETLIRLFRDLPGKNVYVAAKMEPMKDEMTGVVKYGPSMPGSKLGSKIPYFFDEVFRLGVNKTPQGETYRFLQTQPDLQFEAKDRSGALAPLEPPFLSACFAKILGA</sequence>
<dbReference type="EMBL" id="JQ067084">
    <property type="protein sequence ID" value="ALH23780.1"/>
    <property type="molecule type" value="Genomic_DNA"/>
</dbReference>
<gene>
    <name evidence="1" type="primary">recA</name>
    <name evidence="1" type="ORF">PaMx25_50</name>
</gene>
<dbReference type="OrthoDB" id="6110at10239"/>
<protein>
    <submittedName>
        <fullName evidence="1">RecA ATPase</fullName>
    </submittedName>
</protein>
<dbReference type="KEGG" id="vg:40079482"/>
<dbReference type="Proteomes" id="UP000006182">
    <property type="component" value="Segment"/>
</dbReference>